<dbReference type="SUPFAM" id="SSF56024">
    <property type="entry name" value="Phospholipase D/nuclease"/>
    <property type="match status" value="1"/>
</dbReference>
<evidence type="ECO:0000313" key="1">
    <source>
        <dbReference type="EMBL" id="TYB69524.1"/>
    </source>
</evidence>
<keyword evidence="2" id="KW-1185">Reference proteome</keyword>
<dbReference type="EMBL" id="VSKL01000011">
    <property type="protein sequence ID" value="TYB69524.1"/>
    <property type="molecule type" value="Genomic_DNA"/>
</dbReference>
<evidence type="ECO:0000313" key="2">
    <source>
        <dbReference type="Proteomes" id="UP000324358"/>
    </source>
</evidence>
<organism evidence="1 2">
    <name type="scientific">Bizionia algoritergicola</name>
    <dbReference type="NCBI Taxonomy" id="291187"/>
    <lineage>
        <taxon>Bacteria</taxon>
        <taxon>Pseudomonadati</taxon>
        <taxon>Bacteroidota</taxon>
        <taxon>Flavobacteriia</taxon>
        <taxon>Flavobacteriales</taxon>
        <taxon>Flavobacteriaceae</taxon>
        <taxon>Bizionia</taxon>
    </lineage>
</organism>
<protein>
    <submittedName>
        <fullName evidence="1">Uncharacterized protein</fullName>
    </submittedName>
</protein>
<name>A0A5D0QMU0_9FLAO</name>
<proteinExistence type="predicted"/>
<dbReference type="AlphaFoldDB" id="A0A5D0QMU0"/>
<sequence length="566" mass="67231">MAWSVLTWKILRIFQSQFLSGKVCAETRHSSYTKRCGAYKKNEMRVEFLGHGLHKDHTNTVGHYMIDSFKNDDYYSFVGFSAFTKMSGINRIKKELLEASKQFKSLKFYLGIVPKGTSREALQFLIDNNIETWIFCTEDQIMFHPKIYFFQGKHNYRFITGSSNLTSFGLFDNIEASTFFEFSKTNQQGKKLVRQFEEYFDTILNGTDKNVQKLTQEVLKDLEDSGFIWPESKTNAEHEFLKSNKIAFAKRKKLKFDKGSLGKIESKPSSNNYDSEYIPAITQDYLNSWPDFFDLFKEFKKENKDKGDKYSVVVQRDYKNPSLYNWYLKQKIYFKNKILPPEHAELLKKEHFYFGDAHKLWQEWKDSTKLKLLQEAVDEGENIGLSQRYEYRGVRLGTWIQAIKKANKSGKKLDTMERINEILDLSSKSRTPIDTATRFINDLMERENPNKANFQNRFNSALRDRIDELPDEIQQDIVDAWYLVFDEERPLGRIRTRQKDRTEEWKSFRYDKSINPKGNWFLPESIVGNIYHWIRQKKENKTRMELIRKNFNEQEKSELRREGFLI</sequence>
<reference evidence="1 2" key="1">
    <citation type="submission" date="2019-08" db="EMBL/GenBank/DDBJ databases">
        <title>Genomes of Antarctic Bizionia species.</title>
        <authorList>
            <person name="Bowman J.P."/>
        </authorList>
    </citation>
    <scope>NUCLEOTIDE SEQUENCE [LARGE SCALE GENOMIC DNA]</scope>
    <source>
        <strain evidence="1 2">APA-1</strain>
    </source>
</reference>
<dbReference type="Gene3D" id="3.30.870.10">
    <property type="entry name" value="Endonuclease Chain A"/>
    <property type="match status" value="1"/>
</dbReference>
<dbReference type="OrthoDB" id="7056491at2"/>
<gene>
    <name evidence="1" type="ORF">ES675_16050</name>
</gene>
<dbReference type="RefSeq" id="WP_148367564.1">
    <property type="nucleotide sequence ID" value="NZ_VSKL01000011.1"/>
</dbReference>
<comment type="caution">
    <text evidence="1">The sequence shown here is derived from an EMBL/GenBank/DDBJ whole genome shotgun (WGS) entry which is preliminary data.</text>
</comment>
<accession>A0A5D0QMU0</accession>
<dbReference type="Proteomes" id="UP000324358">
    <property type="component" value="Unassembled WGS sequence"/>
</dbReference>